<proteinExistence type="predicted"/>
<dbReference type="InterPro" id="IPR011639">
    <property type="entry name" value="MethylTrfase_TaqI-like_dom"/>
</dbReference>
<dbReference type="PANTHER" id="PTHR41313:SF1">
    <property type="entry name" value="DNA METHYLASE ADENINE-SPECIFIC DOMAIN-CONTAINING PROTEIN"/>
    <property type="match status" value="1"/>
</dbReference>
<sequence>MASYNKKEHLKANIEAIKTIFALHREQRTATPEERTILEAYTGFGALKCILSPANTMEDIARWNKSELELFPLVMELHRTIRDNTTSESQYKSYMQSLKNSVMTAFYTPAPVVRDIAASLREAGIVPQRILDPSAGMGEFIRSFDGIAAEGHTTFGFEKDILTGQMLSALHPEDKIRIRGFEEIESKFGGYFDVVSSNIPFGDVAVFDPVFSKTDEPARKVARMSLHNYFFVKGVDMLRKGGVLAFITSQGVMNVPTNEPVREWLMNHTRLVSAVRLLMN</sequence>
<dbReference type="Proteomes" id="UP000003167">
    <property type="component" value="Unassembled WGS sequence"/>
</dbReference>
<evidence type="ECO:0000313" key="3">
    <source>
        <dbReference type="Proteomes" id="UP000003167"/>
    </source>
</evidence>
<dbReference type="InterPro" id="IPR029063">
    <property type="entry name" value="SAM-dependent_MTases_sf"/>
</dbReference>
<dbReference type="SUPFAM" id="SSF53335">
    <property type="entry name" value="S-adenosyl-L-methionine-dependent methyltransferases"/>
    <property type="match status" value="1"/>
</dbReference>
<dbReference type="GO" id="GO:0006304">
    <property type="term" value="P:DNA modification"/>
    <property type="evidence" value="ECO:0007669"/>
    <property type="project" value="InterPro"/>
</dbReference>
<protein>
    <recommendedName>
        <fullName evidence="1">Type II methyltransferase M.TaqI-like domain-containing protein</fullName>
    </recommendedName>
</protein>
<comment type="caution">
    <text evidence="2">The sequence shown here is derived from an EMBL/GenBank/DDBJ whole genome shotgun (WGS) entry which is preliminary data.</text>
</comment>
<accession>H1HJT1</accession>
<dbReference type="CDD" id="cd02440">
    <property type="entry name" value="AdoMet_MTases"/>
    <property type="match status" value="1"/>
</dbReference>
<keyword evidence="3" id="KW-1185">Reference proteome</keyword>
<evidence type="ECO:0000259" key="1">
    <source>
        <dbReference type="Pfam" id="PF07669"/>
    </source>
</evidence>
<dbReference type="HOGENOM" id="CLU_068020_0_0_10"/>
<dbReference type="Pfam" id="PF07669">
    <property type="entry name" value="Eco57I"/>
    <property type="match status" value="1"/>
</dbReference>
<dbReference type="PATRIC" id="fig|999422.3.peg.422"/>
<feature type="domain" description="Type II methyltransferase M.TaqI-like" evidence="1">
    <location>
        <begin position="181"/>
        <end position="275"/>
    </location>
</feature>
<dbReference type="PANTHER" id="PTHR41313">
    <property type="entry name" value="ADENINE-SPECIFIC METHYLTRANSFERASE"/>
    <property type="match status" value="1"/>
</dbReference>
<dbReference type="GO" id="GO:0009007">
    <property type="term" value="F:site-specific DNA-methyltransferase (adenine-specific) activity"/>
    <property type="evidence" value="ECO:0007669"/>
    <property type="project" value="UniProtKB-EC"/>
</dbReference>
<dbReference type="STRING" id="999422.HMPREF9944_00425"/>
<name>H1HJT1_9BACT</name>
<dbReference type="PRINTS" id="PR00507">
    <property type="entry name" value="N12N6MTFRASE"/>
</dbReference>
<dbReference type="AlphaFoldDB" id="H1HJT1"/>
<evidence type="ECO:0000313" key="2">
    <source>
        <dbReference type="EMBL" id="EHO73851.1"/>
    </source>
</evidence>
<dbReference type="InterPro" id="IPR052933">
    <property type="entry name" value="DNA_Protect_Modify"/>
</dbReference>
<dbReference type="EMBL" id="AGEK01000014">
    <property type="protein sequence ID" value="EHO73851.1"/>
    <property type="molecule type" value="Genomic_DNA"/>
</dbReference>
<dbReference type="Gene3D" id="3.40.50.150">
    <property type="entry name" value="Vaccinia Virus protein VP39"/>
    <property type="match status" value="1"/>
</dbReference>
<reference evidence="2 3" key="1">
    <citation type="submission" date="2011-12" db="EMBL/GenBank/DDBJ databases">
        <title>The Genome Sequence of Prevotella maculosa OT 289.</title>
        <authorList>
            <consortium name="The Broad Institute Genome Sequencing Platform"/>
            <person name="Earl A."/>
            <person name="Ward D."/>
            <person name="Feldgarden M."/>
            <person name="Gevers D."/>
            <person name="Izard J."/>
            <person name="Blanton J.M."/>
            <person name="Mathney J."/>
            <person name="Tanner A.C."/>
            <person name="Dewhirst F.E."/>
            <person name="Young S.K."/>
            <person name="Zeng Q."/>
            <person name="Gargeya S."/>
            <person name="Fitzgerald M."/>
            <person name="Haas B."/>
            <person name="Abouelleil A."/>
            <person name="Alvarado L."/>
            <person name="Arachchi H.M."/>
            <person name="Berlin A."/>
            <person name="Chapman S.B."/>
            <person name="Gearin G."/>
            <person name="Goldberg J."/>
            <person name="Griggs A."/>
            <person name="Gujja S."/>
            <person name="Hansen M."/>
            <person name="Heiman D."/>
            <person name="Howarth C."/>
            <person name="Larimer J."/>
            <person name="Lui A."/>
            <person name="MacDonald P.J.P."/>
            <person name="McCowen C."/>
            <person name="Montmayeur A."/>
            <person name="Murphy C."/>
            <person name="Neiman D."/>
            <person name="Pearson M."/>
            <person name="Priest M."/>
            <person name="Roberts A."/>
            <person name="Saif S."/>
            <person name="Shea T."/>
            <person name="Sisk P."/>
            <person name="Stolte C."/>
            <person name="Sykes S."/>
            <person name="Wortman J."/>
            <person name="Nusbaum C."/>
            <person name="Birren B."/>
        </authorList>
    </citation>
    <scope>NUCLEOTIDE SEQUENCE [LARGE SCALE GENOMIC DNA]</scope>
    <source>
        <strain evidence="2 3">OT 289</strain>
    </source>
</reference>
<organism evidence="2 3">
    <name type="scientific">Segatella maculosa OT 289</name>
    <dbReference type="NCBI Taxonomy" id="999422"/>
    <lineage>
        <taxon>Bacteria</taxon>
        <taxon>Pseudomonadati</taxon>
        <taxon>Bacteroidota</taxon>
        <taxon>Bacteroidia</taxon>
        <taxon>Bacteroidales</taxon>
        <taxon>Prevotellaceae</taxon>
        <taxon>Segatella</taxon>
    </lineage>
</organism>
<gene>
    <name evidence="2" type="ORF">HMPREF9944_00425</name>
</gene>